<sequence>MDIIYHEAAATLIATASENSSQGLPGVSDTLREYQVCADVGYMHLLWTFGDPIELIRKSKWMTRGWTYQEGLLSRRCIYFTHQQVYFECQGMHQCKALRVPARATDHRLYSDSPILCMSGDGEAYSTVIFTSQLWIS</sequence>
<evidence type="ECO:0000313" key="3">
    <source>
        <dbReference type="Proteomes" id="UP000800200"/>
    </source>
</evidence>
<gene>
    <name evidence="2" type="ORF">K469DRAFT_768713</name>
</gene>
<dbReference type="EMBL" id="ML994624">
    <property type="protein sequence ID" value="KAF2188237.1"/>
    <property type="molecule type" value="Genomic_DNA"/>
</dbReference>
<evidence type="ECO:0000313" key="2">
    <source>
        <dbReference type="EMBL" id="KAF2188237.1"/>
    </source>
</evidence>
<keyword evidence="3" id="KW-1185">Reference proteome</keyword>
<dbReference type="InterPro" id="IPR010730">
    <property type="entry name" value="HET"/>
</dbReference>
<feature type="domain" description="Heterokaryon incompatibility" evidence="1">
    <location>
        <begin position="1"/>
        <end position="70"/>
    </location>
</feature>
<proteinExistence type="predicted"/>
<dbReference type="OrthoDB" id="5428863at2759"/>
<dbReference type="AlphaFoldDB" id="A0A6A6E8E6"/>
<protein>
    <recommendedName>
        <fullName evidence="1">Heterokaryon incompatibility domain-containing protein</fullName>
    </recommendedName>
</protein>
<dbReference type="PANTHER" id="PTHR33112">
    <property type="entry name" value="DOMAIN PROTEIN, PUTATIVE-RELATED"/>
    <property type="match status" value="1"/>
</dbReference>
<evidence type="ECO:0000259" key="1">
    <source>
        <dbReference type="Pfam" id="PF06985"/>
    </source>
</evidence>
<dbReference type="Proteomes" id="UP000800200">
    <property type="component" value="Unassembled WGS sequence"/>
</dbReference>
<dbReference type="Pfam" id="PF06985">
    <property type="entry name" value="HET"/>
    <property type="match status" value="1"/>
</dbReference>
<organism evidence="2 3">
    <name type="scientific">Zopfia rhizophila CBS 207.26</name>
    <dbReference type="NCBI Taxonomy" id="1314779"/>
    <lineage>
        <taxon>Eukaryota</taxon>
        <taxon>Fungi</taxon>
        <taxon>Dikarya</taxon>
        <taxon>Ascomycota</taxon>
        <taxon>Pezizomycotina</taxon>
        <taxon>Dothideomycetes</taxon>
        <taxon>Dothideomycetes incertae sedis</taxon>
        <taxon>Zopfiaceae</taxon>
        <taxon>Zopfia</taxon>
    </lineage>
</organism>
<dbReference type="PANTHER" id="PTHR33112:SF1">
    <property type="entry name" value="HETEROKARYON INCOMPATIBILITY DOMAIN-CONTAINING PROTEIN"/>
    <property type="match status" value="1"/>
</dbReference>
<reference evidence="2" key="1">
    <citation type="journal article" date="2020" name="Stud. Mycol.">
        <title>101 Dothideomycetes genomes: a test case for predicting lifestyles and emergence of pathogens.</title>
        <authorList>
            <person name="Haridas S."/>
            <person name="Albert R."/>
            <person name="Binder M."/>
            <person name="Bloem J."/>
            <person name="Labutti K."/>
            <person name="Salamov A."/>
            <person name="Andreopoulos B."/>
            <person name="Baker S."/>
            <person name="Barry K."/>
            <person name="Bills G."/>
            <person name="Bluhm B."/>
            <person name="Cannon C."/>
            <person name="Castanera R."/>
            <person name="Culley D."/>
            <person name="Daum C."/>
            <person name="Ezra D."/>
            <person name="Gonzalez J."/>
            <person name="Henrissat B."/>
            <person name="Kuo A."/>
            <person name="Liang C."/>
            <person name="Lipzen A."/>
            <person name="Lutzoni F."/>
            <person name="Magnuson J."/>
            <person name="Mondo S."/>
            <person name="Nolan M."/>
            <person name="Ohm R."/>
            <person name="Pangilinan J."/>
            <person name="Park H.-J."/>
            <person name="Ramirez L."/>
            <person name="Alfaro M."/>
            <person name="Sun H."/>
            <person name="Tritt A."/>
            <person name="Yoshinaga Y."/>
            <person name="Zwiers L.-H."/>
            <person name="Turgeon B."/>
            <person name="Goodwin S."/>
            <person name="Spatafora J."/>
            <person name="Crous P."/>
            <person name="Grigoriev I."/>
        </authorList>
    </citation>
    <scope>NUCLEOTIDE SEQUENCE</scope>
    <source>
        <strain evidence="2">CBS 207.26</strain>
    </source>
</reference>
<accession>A0A6A6E8E6</accession>
<name>A0A6A6E8E6_9PEZI</name>